<name>A0A1G4AUD7_9PEZI</name>
<dbReference type="GeneID" id="34565071"/>
<gene>
    <name evidence="2" type="ORF">CORC01_11939</name>
</gene>
<comment type="caution">
    <text evidence="2">The sequence shown here is derived from an EMBL/GenBank/DDBJ whole genome shotgun (WGS) entry which is preliminary data.</text>
</comment>
<protein>
    <submittedName>
        <fullName evidence="2">Uncharacterized protein</fullName>
    </submittedName>
</protein>
<feature type="compositionally biased region" description="Polar residues" evidence="1">
    <location>
        <begin position="93"/>
        <end position="102"/>
    </location>
</feature>
<evidence type="ECO:0000256" key="1">
    <source>
        <dbReference type="SAM" id="MobiDB-lite"/>
    </source>
</evidence>
<feature type="region of interest" description="Disordered" evidence="1">
    <location>
        <begin position="83"/>
        <end position="128"/>
    </location>
</feature>
<dbReference type="AlphaFoldDB" id="A0A1G4AUD7"/>
<keyword evidence="3" id="KW-1185">Reference proteome</keyword>
<reference evidence="2 3" key="1">
    <citation type="submission" date="2016-09" db="EMBL/GenBank/DDBJ databases">
        <authorList>
            <person name="Capua I."/>
            <person name="De Benedictis P."/>
            <person name="Joannis T."/>
            <person name="Lombin L.H."/>
            <person name="Cattoli G."/>
        </authorList>
    </citation>
    <scope>NUCLEOTIDE SEQUENCE [LARGE SCALE GENOMIC DNA]</scope>
    <source>
        <strain evidence="2 3">IMI 309357</strain>
    </source>
</reference>
<feature type="compositionally biased region" description="Basic and acidic residues" evidence="1">
    <location>
        <begin position="83"/>
        <end position="92"/>
    </location>
</feature>
<dbReference type="Proteomes" id="UP000176998">
    <property type="component" value="Unassembled WGS sequence"/>
</dbReference>
<organism evidence="2 3">
    <name type="scientific">Colletotrichum orchidophilum</name>
    <dbReference type="NCBI Taxonomy" id="1209926"/>
    <lineage>
        <taxon>Eukaryota</taxon>
        <taxon>Fungi</taxon>
        <taxon>Dikarya</taxon>
        <taxon>Ascomycota</taxon>
        <taxon>Pezizomycotina</taxon>
        <taxon>Sordariomycetes</taxon>
        <taxon>Hypocreomycetidae</taxon>
        <taxon>Glomerellales</taxon>
        <taxon>Glomerellaceae</taxon>
        <taxon>Colletotrichum</taxon>
    </lineage>
</organism>
<proteinExistence type="predicted"/>
<accession>A0A1G4AUD7</accession>
<evidence type="ECO:0000313" key="2">
    <source>
        <dbReference type="EMBL" id="OHE92789.1"/>
    </source>
</evidence>
<evidence type="ECO:0000313" key="3">
    <source>
        <dbReference type="Proteomes" id="UP000176998"/>
    </source>
</evidence>
<dbReference type="EMBL" id="MJBS01000137">
    <property type="protein sequence ID" value="OHE92789.1"/>
    <property type="molecule type" value="Genomic_DNA"/>
</dbReference>
<sequence length="175" mass="18816">MLLTRAHTASLLANLELIEQALEVIGLTGDAGRPLELIAFRVGLSRLLYDEAASGYKGSIIVCRVDGNFDGLRDIGESLWDWKDGNRGRETSTDGQEPTLGQSEKHHGPDAPQVPDRNPSAGDASPIVHQPVSPVMAARLSSASKPLTVPTSSSPLGKYSYAAPTKTIFKYTNRF</sequence>
<dbReference type="RefSeq" id="XP_022469957.1">
    <property type="nucleotide sequence ID" value="XM_022623561.1"/>
</dbReference>